<evidence type="ECO:0000256" key="2">
    <source>
        <dbReference type="ARBA" id="ARBA00004496"/>
    </source>
</evidence>
<protein>
    <recommendedName>
        <fullName evidence="4 9">Signal recognition particle subunit SRP72</fullName>
    </recommendedName>
</protein>
<evidence type="ECO:0000256" key="1">
    <source>
        <dbReference type="ARBA" id="ARBA00004240"/>
    </source>
</evidence>
<comment type="function">
    <text evidence="9">Component of the signal recognition particle (SRP) complex, a ribonucleoprotein complex that mediates the cotranslational targeting of secretory and membrane proteins to the endoplasmic reticulum (ER).</text>
</comment>
<evidence type="ECO:0000256" key="9">
    <source>
        <dbReference type="PIRNR" id="PIRNR038922"/>
    </source>
</evidence>
<evidence type="ECO:0000313" key="12">
    <source>
        <dbReference type="EMBL" id="PNR34029.1"/>
    </source>
</evidence>
<dbReference type="GO" id="GO:0005786">
    <property type="term" value="C:signal recognition particle, endoplasmic reticulum targeting"/>
    <property type="evidence" value="ECO:0000318"/>
    <property type="project" value="GO_Central"/>
</dbReference>
<dbReference type="SUPFAM" id="SSF48452">
    <property type="entry name" value="TPR-like"/>
    <property type="match status" value="2"/>
</dbReference>
<dbReference type="OrthoDB" id="5421607at2759"/>
<dbReference type="FunFam" id="1.25.40.10:FF:003738">
    <property type="entry name" value="Signal recognition particle subunit SRP72"/>
    <property type="match status" value="1"/>
</dbReference>
<dbReference type="Gene3D" id="1.25.40.10">
    <property type="entry name" value="Tetratricopeptide repeat domain"/>
    <property type="match status" value="3"/>
</dbReference>
<feature type="region of interest" description="Disordered" evidence="10">
    <location>
        <begin position="1"/>
        <end position="27"/>
    </location>
</feature>
<dbReference type="OMA" id="NDMKVLA"/>
<feature type="region of interest" description="Disordered" evidence="10">
    <location>
        <begin position="568"/>
        <end position="692"/>
    </location>
</feature>
<dbReference type="Proteomes" id="UP000006727">
    <property type="component" value="Chromosome 19"/>
</dbReference>
<evidence type="ECO:0000256" key="8">
    <source>
        <dbReference type="ARBA" id="ARBA00023274"/>
    </source>
</evidence>
<dbReference type="Gramene" id="Pp3c19_7700V3.2">
    <property type="protein sequence ID" value="PAC:32939343.CDS.1"/>
    <property type="gene ID" value="Pp3c19_7700"/>
</dbReference>
<evidence type="ECO:0000256" key="7">
    <source>
        <dbReference type="ARBA" id="ARBA00023135"/>
    </source>
</evidence>
<dbReference type="GO" id="GO:0005783">
    <property type="term" value="C:endoplasmic reticulum"/>
    <property type="evidence" value="ECO:0007669"/>
    <property type="project" value="UniProtKB-SubCell"/>
</dbReference>
<dbReference type="RefSeq" id="XP_024404145.1">
    <property type="nucleotide sequence ID" value="XM_024548377.2"/>
</dbReference>
<dbReference type="GeneID" id="112296139"/>
<evidence type="ECO:0000313" key="14">
    <source>
        <dbReference type="Proteomes" id="UP000006727"/>
    </source>
</evidence>
<dbReference type="GO" id="GO:0008312">
    <property type="term" value="F:7S RNA binding"/>
    <property type="evidence" value="ECO:0000318"/>
    <property type="project" value="GO_Central"/>
</dbReference>
<proteinExistence type="inferred from homology"/>
<evidence type="ECO:0000259" key="11">
    <source>
        <dbReference type="Pfam" id="PF08492"/>
    </source>
</evidence>
<comment type="subcellular location">
    <subcellularLocation>
        <location evidence="2 9">Cytoplasm</location>
    </subcellularLocation>
    <subcellularLocation>
        <location evidence="1">Endoplasmic reticulum</location>
    </subcellularLocation>
</comment>
<reference evidence="12 14" key="2">
    <citation type="journal article" date="2018" name="Plant J.">
        <title>The Physcomitrella patens chromosome-scale assembly reveals moss genome structure and evolution.</title>
        <authorList>
            <person name="Lang D."/>
            <person name="Ullrich K.K."/>
            <person name="Murat F."/>
            <person name="Fuchs J."/>
            <person name="Jenkins J."/>
            <person name="Haas F.B."/>
            <person name="Piednoel M."/>
            <person name="Gundlach H."/>
            <person name="Van Bel M."/>
            <person name="Meyberg R."/>
            <person name="Vives C."/>
            <person name="Morata J."/>
            <person name="Symeonidi A."/>
            <person name="Hiss M."/>
            <person name="Muchero W."/>
            <person name="Kamisugi Y."/>
            <person name="Saleh O."/>
            <person name="Blanc G."/>
            <person name="Decker E.L."/>
            <person name="van Gessel N."/>
            <person name="Grimwood J."/>
            <person name="Hayes R.D."/>
            <person name="Graham S.W."/>
            <person name="Gunter L.E."/>
            <person name="McDaniel S.F."/>
            <person name="Hoernstein S.N.W."/>
            <person name="Larsson A."/>
            <person name="Li F.W."/>
            <person name="Perroud P.F."/>
            <person name="Phillips J."/>
            <person name="Ranjan P."/>
            <person name="Rokshar D.S."/>
            <person name="Rothfels C.J."/>
            <person name="Schneider L."/>
            <person name="Shu S."/>
            <person name="Stevenson D.W."/>
            <person name="Thummler F."/>
            <person name="Tillich M."/>
            <person name="Villarreal Aguilar J.C."/>
            <person name="Widiez T."/>
            <person name="Wong G.K."/>
            <person name="Wymore A."/>
            <person name="Zhang Y."/>
            <person name="Zimmer A.D."/>
            <person name="Quatrano R.S."/>
            <person name="Mayer K.F.X."/>
            <person name="Goodstein D."/>
            <person name="Casacuberta J.M."/>
            <person name="Vandepoele K."/>
            <person name="Reski R."/>
            <person name="Cuming A.C."/>
            <person name="Tuskan G.A."/>
            <person name="Maumus F."/>
            <person name="Salse J."/>
            <person name="Schmutz J."/>
            <person name="Rensing S.A."/>
        </authorList>
    </citation>
    <scope>NUCLEOTIDE SEQUENCE [LARGE SCALE GENOMIC DNA]</scope>
    <source>
        <strain evidence="13 14">cv. Gransden 2004</strain>
    </source>
</reference>
<dbReference type="Pfam" id="PF17004">
    <property type="entry name" value="SRP_TPR_like"/>
    <property type="match status" value="1"/>
</dbReference>
<dbReference type="PANTHER" id="PTHR14094">
    <property type="entry name" value="SIGNAL RECOGNITION PARTICLE 72"/>
    <property type="match status" value="1"/>
</dbReference>
<feature type="compositionally biased region" description="Basic residues" evidence="10">
    <location>
        <begin position="587"/>
        <end position="596"/>
    </location>
</feature>
<dbReference type="EMBL" id="ABEU02000019">
    <property type="protein sequence ID" value="PNR34029.1"/>
    <property type="molecule type" value="Genomic_DNA"/>
</dbReference>
<keyword evidence="5 9" id="KW-0963">Cytoplasm</keyword>
<reference evidence="12 14" key="1">
    <citation type="journal article" date="2008" name="Science">
        <title>The Physcomitrella genome reveals evolutionary insights into the conquest of land by plants.</title>
        <authorList>
            <person name="Rensing S."/>
            <person name="Lang D."/>
            <person name="Zimmer A."/>
            <person name="Terry A."/>
            <person name="Salamov A."/>
            <person name="Shapiro H."/>
            <person name="Nishiyama T."/>
            <person name="Perroud P.-F."/>
            <person name="Lindquist E."/>
            <person name="Kamisugi Y."/>
            <person name="Tanahashi T."/>
            <person name="Sakakibara K."/>
            <person name="Fujita T."/>
            <person name="Oishi K."/>
            <person name="Shin-I T."/>
            <person name="Kuroki Y."/>
            <person name="Toyoda A."/>
            <person name="Suzuki Y."/>
            <person name="Hashimoto A."/>
            <person name="Yamaguchi K."/>
            <person name="Sugano A."/>
            <person name="Kohara Y."/>
            <person name="Fujiyama A."/>
            <person name="Anterola A."/>
            <person name="Aoki S."/>
            <person name="Ashton N."/>
            <person name="Barbazuk W.B."/>
            <person name="Barker E."/>
            <person name="Bennetzen J."/>
            <person name="Bezanilla M."/>
            <person name="Blankenship R."/>
            <person name="Cho S.H."/>
            <person name="Dutcher S."/>
            <person name="Estelle M."/>
            <person name="Fawcett J.A."/>
            <person name="Gundlach H."/>
            <person name="Hanada K."/>
            <person name="Heyl A."/>
            <person name="Hicks K.A."/>
            <person name="Hugh J."/>
            <person name="Lohr M."/>
            <person name="Mayer K."/>
            <person name="Melkozernov A."/>
            <person name="Murata T."/>
            <person name="Nelson D."/>
            <person name="Pils B."/>
            <person name="Prigge M."/>
            <person name="Reiss B."/>
            <person name="Renner T."/>
            <person name="Rombauts S."/>
            <person name="Rushton P."/>
            <person name="Sanderfoot A."/>
            <person name="Schween G."/>
            <person name="Shiu S.-H."/>
            <person name="Stueber K."/>
            <person name="Theodoulou F.L."/>
            <person name="Tu H."/>
            <person name="Van de Peer Y."/>
            <person name="Verrier P.J."/>
            <person name="Waters E."/>
            <person name="Wood A."/>
            <person name="Yang L."/>
            <person name="Cove D."/>
            <person name="Cuming A."/>
            <person name="Hasebe M."/>
            <person name="Lucas S."/>
            <person name="Mishler D.B."/>
            <person name="Reski R."/>
            <person name="Grigoriev I."/>
            <person name="Quatrano R.S."/>
            <person name="Boore J.L."/>
        </authorList>
    </citation>
    <scope>NUCLEOTIDE SEQUENCE [LARGE SCALE GENOMIC DNA]</scope>
    <source>
        <strain evidence="13 14">cv. Gransden 2004</strain>
    </source>
</reference>
<dbReference type="InterPro" id="IPR031545">
    <property type="entry name" value="SRP72_TPR-like"/>
</dbReference>
<dbReference type="InterPro" id="IPR013699">
    <property type="entry name" value="Signal_recog_part_SRP72_RNA-bd"/>
</dbReference>
<keyword evidence="14" id="KW-1185">Reference proteome</keyword>
<keyword evidence="8 9" id="KW-0687">Ribonucleoprotein</keyword>
<dbReference type="PIRSF" id="PIRSF038922">
    <property type="entry name" value="SRP72"/>
    <property type="match status" value="1"/>
</dbReference>
<organism evidence="12">
    <name type="scientific">Physcomitrium patens</name>
    <name type="common">Spreading-leaved earth moss</name>
    <name type="synonym">Physcomitrella patens</name>
    <dbReference type="NCBI Taxonomy" id="3218"/>
    <lineage>
        <taxon>Eukaryota</taxon>
        <taxon>Viridiplantae</taxon>
        <taxon>Streptophyta</taxon>
        <taxon>Embryophyta</taxon>
        <taxon>Bryophyta</taxon>
        <taxon>Bryophytina</taxon>
        <taxon>Bryopsida</taxon>
        <taxon>Funariidae</taxon>
        <taxon>Funariales</taxon>
        <taxon>Funariaceae</taxon>
        <taxon>Physcomitrium</taxon>
    </lineage>
</organism>
<accession>A9THX6</accession>
<feature type="compositionally biased region" description="Basic and acidic residues" evidence="10">
    <location>
        <begin position="569"/>
        <end position="586"/>
    </location>
</feature>
<dbReference type="InterPro" id="IPR011990">
    <property type="entry name" value="TPR-like_helical_dom_sf"/>
</dbReference>
<evidence type="ECO:0000313" key="13">
    <source>
        <dbReference type="EnsemblPlants" id="PAC:32939342.CDS.1"/>
    </source>
</evidence>
<dbReference type="Pfam" id="PF08492">
    <property type="entry name" value="SRP72"/>
    <property type="match status" value="1"/>
</dbReference>
<evidence type="ECO:0000256" key="3">
    <source>
        <dbReference type="ARBA" id="ARBA00007676"/>
    </source>
</evidence>
<dbReference type="Gramene" id="Pp3c19_7700V3.1">
    <property type="protein sequence ID" value="PAC:32939342.CDS.1"/>
    <property type="gene ID" value="Pp3c19_7700"/>
</dbReference>
<feature type="compositionally biased region" description="Basic and acidic residues" evidence="10">
    <location>
        <begin position="611"/>
        <end position="623"/>
    </location>
</feature>
<keyword evidence="7 9" id="KW-0733">Signal recognition particle</keyword>
<dbReference type="InterPro" id="IPR026270">
    <property type="entry name" value="SRP72"/>
</dbReference>
<keyword evidence="6" id="KW-0256">Endoplasmic reticulum</keyword>
<dbReference type="EnsemblPlants" id="Pp3c19_7700V3.2">
    <property type="protein sequence ID" value="PAC:32939343.CDS.1"/>
    <property type="gene ID" value="Pp3c19_7700"/>
</dbReference>
<evidence type="ECO:0000256" key="10">
    <source>
        <dbReference type="SAM" id="MobiDB-lite"/>
    </source>
</evidence>
<dbReference type="SMART" id="SM00028">
    <property type="entry name" value="TPR"/>
    <property type="match status" value="4"/>
</dbReference>
<dbReference type="PaxDb" id="3218-PP1S234_73V6.1"/>
<dbReference type="EnsemblPlants" id="Pp3c19_7700V3.1">
    <property type="protein sequence ID" value="PAC:32939342.CDS.1"/>
    <property type="gene ID" value="Pp3c19_7700"/>
</dbReference>
<reference evidence="13" key="3">
    <citation type="submission" date="2020-12" db="UniProtKB">
        <authorList>
            <consortium name="EnsemblPlants"/>
        </authorList>
    </citation>
    <scope>IDENTIFICATION</scope>
</reference>
<name>A9THX6_PHYPA</name>
<dbReference type="AlphaFoldDB" id="A9THX6"/>
<feature type="domain" description="Signal recognition particle SRP72 subunit RNA-binding" evidence="11">
    <location>
        <begin position="573"/>
        <end position="626"/>
    </location>
</feature>
<evidence type="ECO:0000256" key="6">
    <source>
        <dbReference type="ARBA" id="ARBA00022824"/>
    </source>
</evidence>
<sequence length="692" mass="76113">MGQKSKPNLPPAKGKPAPKEKEQVVEPTGPTVEDLFATLDKAVKADDFRNIVKVSDQILAKEPNCVEAKHCKVVALIQENEISQALQVIESTRIAGLDLTFQKAYCLYRIGRLPAALIALKGLERNVNVLQLEAQILYRNGDWEECISSYETLFKQHKVVANDLKTNIVAAYVVGGRAAEVPSLMETLKVHPRSGFEIAHNAACALVEKGEFAKAEELLMMAHRIGQEALIEEDVPEEDIEDDLAPISVQLAYVQQMLGRFEEAIGSYNAILKRKPADAPSLAVATNNLIALKGSRDLFDSLKKTEKLLEKKDASQKLQLAENLENRLTMRQKEALCFNRCLLLLHSNKLDQAREFTSSLSKTFPDNPIPAILSASLLWKENKAQKADELLADFAEKHEDVGKDVHFVRAQAAAAAGNYLLAAKCLEQITSARNKPGMIATLVALKSKGGIVKEAETVLDEAIQYWDSYMGDEDQTSVLESILQEAAAFKLKHNKMEAAAKVYERLMKSSSPVVKSEALHGLVASYAYTNPDKAAEYEKQLPPLRGVSGLDVEALEKVPPWLLNVKRGRAAEEAGEKKEHRAENDKPKKKRKRKPLYPKGFDPANPGPPPDPERWLPRKERSSYRPKKGKRNQAPIRGSQGSVAREKSGDMSAAASNGPGPDSGKSVGGKASAPEIPKPTPPAHRGKKKGRH</sequence>
<dbReference type="InterPro" id="IPR019734">
    <property type="entry name" value="TPR_rpt"/>
</dbReference>
<evidence type="ECO:0000256" key="5">
    <source>
        <dbReference type="ARBA" id="ARBA00022490"/>
    </source>
</evidence>
<gene>
    <name evidence="13" type="primary">LOC112296139</name>
    <name evidence="12" type="ORF">PHYPA_023845</name>
</gene>
<evidence type="ECO:0000256" key="4">
    <source>
        <dbReference type="ARBA" id="ARBA00018350"/>
    </source>
</evidence>
<dbReference type="STRING" id="3218.A9THX6"/>
<dbReference type="HOGENOM" id="CLU_013808_2_0_1"/>
<dbReference type="PANTHER" id="PTHR14094:SF9">
    <property type="entry name" value="SIGNAL RECOGNITION PARTICLE SUBUNIT SRP72"/>
    <property type="match status" value="1"/>
</dbReference>
<comment type="similarity">
    <text evidence="3 9">Belongs to the SRP72 family.</text>
</comment>
<dbReference type="eggNOG" id="KOG2376">
    <property type="taxonomic scope" value="Eukaryota"/>
</dbReference>
<dbReference type="GO" id="GO:0006614">
    <property type="term" value="P:SRP-dependent cotranslational protein targeting to membrane"/>
    <property type="evidence" value="ECO:0000318"/>
    <property type="project" value="GO_Central"/>
</dbReference>